<organism evidence="1 2">
    <name type="scientific">Elysia chlorotica</name>
    <name type="common">Eastern emerald elysia</name>
    <name type="synonym">Sea slug</name>
    <dbReference type="NCBI Taxonomy" id="188477"/>
    <lineage>
        <taxon>Eukaryota</taxon>
        <taxon>Metazoa</taxon>
        <taxon>Spiralia</taxon>
        <taxon>Lophotrochozoa</taxon>
        <taxon>Mollusca</taxon>
        <taxon>Gastropoda</taxon>
        <taxon>Heterobranchia</taxon>
        <taxon>Euthyneura</taxon>
        <taxon>Panpulmonata</taxon>
        <taxon>Sacoglossa</taxon>
        <taxon>Placobranchoidea</taxon>
        <taxon>Plakobranchidae</taxon>
        <taxon>Elysia</taxon>
    </lineage>
</organism>
<dbReference type="Proteomes" id="UP000271974">
    <property type="component" value="Unassembled WGS sequence"/>
</dbReference>
<protein>
    <submittedName>
        <fullName evidence="1">Uncharacterized protein</fullName>
    </submittedName>
</protein>
<sequence length="207" mass="22596">MRLLTPCPPPQLGGPVSALVWPLPDPNRDESPGSIALEVIETRKPPNEQQNSIHRMHFHYNVSYLEEKEKILQAEFRIFKMKPGLFQRGDERPPHVILNCGDVSPTTLSPDVSPSNSCDEGEGATIVITSKFIIVWIAKAALPPSGQLCPTPMTCTAPVPSVPTCPHLTQPLKCVAVYTHRAPSARLHGGVVTRIVLSSAGWELQSD</sequence>
<name>A0A3S0ZFI6_ELYCH</name>
<evidence type="ECO:0000313" key="1">
    <source>
        <dbReference type="EMBL" id="RUS77680.1"/>
    </source>
</evidence>
<accession>A0A3S0ZFI6</accession>
<gene>
    <name evidence="1" type="ORF">EGW08_014545</name>
</gene>
<evidence type="ECO:0000313" key="2">
    <source>
        <dbReference type="Proteomes" id="UP000271974"/>
    </source>
</evidence>
<reference evidence="1 2" key="1">
    <citation type="submission" date="2019-01" db="EMBL/GenBank/DDBJ databases">
        <title>A draft genome assembly of the solar-powered sea slug Elysia chlorotica.</title>
        <authorList>
            <person name="Cai H."/>
            <person name="Li Q."/>
            <person name="Fang X."/>
            <person name="Li J."/>
            <person name="Curtis N.E."/>
            <person name="Altenburger A."/>
            <person name="Shibata T."/>
            <person name="Feng M."/>
            <person name="Maeda T."/>
            <person name="Schwartz J.A."/>
            <person name="Shigenobu S."/>
            <person name="Lundholm N."/>
            <person name="Nishiyama T."/>
            <person name="Yang H."/>
            <person name="Hasebe M."/>
            <person name="Li S."/>
            <person name="Pierce S.K."/>
            <person name="Wang J."/>
        </authorList>
    </citation>
    <scope>NUCLEOTIDE SEQUENCE [LARGE SCALE GENOMIC DNA]</scope>
    <source>
        <strain evidence="1">EC2010</strain>
        <tissue evidence="1">Whole organism of an adult</tissue>
    </source>
</reference>
<dbReference type="AlphaFoldDB" id="A0A3S0ZFI6"/>
<comment type="caution">
    <text evidence="1">The sequence shown here is derived from an EMBL/GenBank/DDBJ whole genome shotgun (WGS) entry which is preliminary data.</text>
</comment>
<proteinExistence type="predicted"/>
<dbReference type="EMBL" id="RQTK01000560">
    <property type="protein sequence ID" value="RUS77680.1"/>
    <property type="molecule type" value="Genomic_DNA"/>
</dbReference>
<keyword evidence="2" id="KW-1185">Reference proteome</keyword>